<dbReference type="Pfam" id="PF07773">
    <property type="entry name" value="TCTN_DUF1619"/>
    <property type="match status" value="2"/>
</dbReference>
<sequence>LFCVQLDDSKLNHFQQPQDIKKSDFFKFLETYGRHSFLAPSQVQSSLSTFYRAGDPILIYFDSSSVLSTLRQPVKMGASGLCVDGNPAGFLDSKSTSCTRIFANLSKSCITDPALDAASYYRDFTVLKAPINDTIVQSMKVIYEIEFSGTYGIQSVSVRFKVSNISGNSGSSLQQRFTLHFWVSPPRPPWALTKIVTRSLSHTLPRSGNPGYITGAPLLIANSGAMQHMSILQSEGDGRCSQFLRHTVQFGRNMRTGCKLSLTPILEESNCSYIQQKLYRVLQGMNRAEDLAITGSAHSTQAEEWTTILIQNCSVQAVNCTSCCMVPVTLEIQILWSKVGLLSNPQAQILGARYFYRCHALKFLSTSTVPLTTVVTFTDMTEWPEPPRGQPQMHWKLPFDIFFPLKVAVNLERSYRGDLAGCFLLILIISSILCF</sequence>
<dbReference type="PANTHER" id="PTHR14611:SF4">
    <property type="entry name" value="TECTONIC-3"/>
    <property type="match status" value="1"/>
</dbReference>
<dbReference type="AlphaFoldDB" id="A0A851AHR0"/>
<comment type="subunit">
    <text evidence="1">Part of the tectonic-like complex (also named B9 complex).</text>
</comment>
<evidence type="ECO:0000313" key="4">
    <source>
        <dbReference type="Proteomes" id="UP000619137"/>
    </source>
</evidence>
<accession>A0A851AHR0</accession>
<dbReference type="Proteomes" id="UP000619137">
    <property type="component" value="Unassembled WGS sequence"/>
</dbReference>
<name>A0A851AHR0_SULDA</name>
<feature type="domain" description="Tectonic-1-3" evidence="2">
    <location>
        <begin position="207"/>
        <end position="379"/>
    </location>
</feature>
<evidence type="ECO:0000313" key="3">
    <source>
        <dbReference type="EMBL" id="NWI26746.1"/>
    </source>
</evidence>
<evidence type="ECO:0000256" key="1">
    <source>
        <dbReference type="ARBA" id="ARBA00011495"/>
    </source>
</evidence>
<dbReference type="PANTHER" id="PTHR14611">
    <property type="entry name" value="TECTONIC FAMILY MEMBER"/>
    <property type="match status" value="1"/>
</dbReference>
<feature type="domain" description="Tectonic-1-3" evidence="2">
    <location>
        <begin position="48"/>
        <end position="181"/>
    </location>
</feature>
<dbReference type="EMBL" id="WEKW01012087">
    <property type="protein sequence ID" value="NWI26746.1"/>
    <property type="molecule type" value="Genomic_DNA"/>
</dbReference>
<feature type="non-terminal residue" evidence="3">
    <location>
        <position position="1"/>
    </location>
</feature>
<dbReference type="GO" id="GO:0007224">
    <property type="term" value="P:smoothened signaling pathway"/>
    <property type="evidence" value="ECO:0007669"/>
    <property type="project" value="TreeGrafter"/>
</dbReference>
<evidence type="ECO:0000259" key="2">
    <source>
        <dbReference type="Pfam" id="PF07773"/>
    </source>
</evidence>
<comment type="caution">
    <text evidence="3">The sequence shown here is derived from an EMBL/GenBank/DDBJ whole genome shotgun (WGS) entry which is preliminary data.</text>
</comment>
<reference evidence="3" key="1">
    <citation type="submission" date="2019-10" db="EMBL/GenBank/DDBJ databases">
        <title>Bird 10,000 Genomes (B10K) Project - Family phase.</title>
        <authorList>
            <person name="Zhang G."/>
        </authorList>
    </citation>
    <scope>NUCLEOTIDE SEQUENCE</scope>
    <source>
        <strain evidence="3">B10K-DU-002-49</strain>
        <tissue evidence="3">Muscle</tissue>
    </source>
</reference>
<dbReference type="InterPro" id="IPR011677">
    <property type="entry name" value="TCTN1-3_dom"/>
</dbReference>
<dbReference type="InterPro" id="IPR040354">
    <property type="entry name" value="TCTN1-3"/>
</dbReference>
<keyword evidence="4" id="KW-1185">Reference proteome</keyword>
<protein>
    <submittedName>
        <fullName evidence="3">TECT3 protein</fullName>
    </submittedName>
</protein>
<feature type="non-terminal residue" evidence="3">
    <location>
        <position position="435"/>
    </location>
</feature>
<organism evidence="3 4">
    <name type="scientific">Sula dactylatra</name>
    <name type="common">Masked booby</name>
    <dbReference type="NCBI Taxonomy" id="56068"/>
    <lineage>
        <taxon>Eukaryota</taxon>
        <taxon>Metazoa</taxon>
        <taxon>Chordata</taxon>
        <taxon>Craniata</taxon>
        <taxon>Vertebrata</taxon>
        <taxon>Euteleostomi</taxon>
        <taxon>Archelosauria</taxon>
        <taxon>Archosauria</taxon>
        <taxon>Dinosauria</taxon>
        <taxon>Saurischia</taxon>
        <taxon>Theropoda</taxon>
        <taxon>Coelurosauria</taxon>
        <taxon>Aves</taxon>
        <taxon>Neognathae</taxon>
        <taxon>Neoaves</taxon>
        <taxon>Aequornithes</taxon>
        <taxon>Suliformes</taxon>
        <taxon>Sulidae</taxon>
        <taxon>Sula</taxon>
    </lineage>
</organism>
<gene>
    <name evidence="3" type="primary">Tctn3</name>
    <name evidence="3" type="ORF">SULDAC_R10442</name>
</gene>
<dbReference type="GO" id="GO:0060271">
    <property type="term" value="P:cilium assembly"/>
    <property type="evidence" value="ECO:0007669"/>
    <property type="project" value="TreeGrafter"/>
</dbReference>
<proteinExistence type="predicted"/>